<dbReference type="InterPro" id="IPR042479">
    <property type="entry name" value="Slf1"/>
</dbReference>
<evidence type="ECO:0000313" key="2">
    <source>
        <dbReference type="EMBL" id="KPI87136.1"/>
    </source>
</evidence>
<dbReference type="GO" id="GO:2000781">
    <property type="term" value="P:positive regulation of double-strand break repair"/>
    <property type="evidence" value="ECO:0007669"/>
    <property type="project" value="InterPro"/>
</dbReference>
<dbReference type="InterPro" id="IPR036420">
    <property type="entry name" value="BRCT_dom_sf"/>
</dbReference>
<evidence type="ECO:0000256" key="1">
    <source>
        <dbReference type="SAM" id="MobiDB-lite"/>
    </source>
</evidence>
<evidence type="ECO:0000313" key="3">
    <source>
        <dbReference type="Proteomes" id="UP000038009"/>
    </source>
</evidence>
<dbReference type="VEuPathDB" id="TriTrypDB:Lsey_0101_0200"/>
<feature type="compositionally biased region" description="Pro residues" evidence="1">
    <location>
        <begin position="397"/>
        <end position="406"/>
    </location>
</feature>
<evidence type="ECO:0008006" key="4">
    <source>
        <dbReference type="Google" id="ProtNLM"/>
    </source>
</evidence>
<dbReference type="EMBL" id="LJSK01000101">
    <property type="protein sequence ID" value="KPI87136.1"/>
    <property type="molecule type" value="Genomic_DNA"/>
</dbReference>
<organism evidence="2 3">
    <name type="scientific">Leptomonas seymouri</name>
    <dbReference type="NCBI Taxonomy" id="5684"/>
    <lineage>
        <taxon>Eukaryota</taxon>
        <taxon>Discoba</taxon>
        <taxon>Euglenozoa</taxon>
        <taxon>Kinetoplastea</taxon>
        <taxon>Metakinetoplastina</taxon>
        <taxon>Trypanosomatida</taxon>
        <taxon>Trypanosomatidae</taxon>
        <taxon>Leishmaniinae</taxon>
        <taxon>Leptomonas</taxon>
    </lineage>
</organism>
<dbReference type="OrthoDB" id="273147at2759"/>
<feature type="compositionally biased region" description="Low complexity" evidence="1">
    <location>
        <begin position="225"/>
        <end position="235"/>
    </location>
</feature>
<dbReference type="GO" id="GO:0006974">
    <property type="term" value="P:DNA damage response"/>
    <property type="evidence" value="ECO:0007669"/>
    <property type="project" value="TreeGrafter"/>
</dbReference>
<gene>
    <name evidence="2" type="ORF">ABL78_3789</name>
</gene>
<proteinExistence type="predicted"/>
<dbReference type="Proteomes" id="UP000038009">
    <property type="component" value="Unassembled WGS sequence"/>
</dbReference>
<dbReference type="GO" id="GO:0005634">
    <property type="term" value="C:nucleus"/>
    <property type="evidence" value="ECO:0007669"/>
    <property type="project" value="TreeGrafter"/>
</dbReference>
<dbReference type="GO" id="GO:1990166">
    <property type="term" value="P:protein localization to site of double-strand break"/>
    <property type="evidence" value="ECO:0007669"/>
    <property type="project" value="TreeGrafter"/>
</dbReference>
<sequence>MLSRGCMRSQTLSSKDGAVVDSAVPVRGSATEPSAAEEIIDGQGRVLFALHNDLCQHQKCVNQAFITLDQACRELVASVATRQFIGPNPQANAAHAAPSANTSHGTTATAASSSASNARRFAQLLRQVEALHQFLFTNLYVHQRECALQLLVGVERFVLGVADSSDGAEASGNAGGLEELRHQVAQLRYRLSSAPHSHWESRVALPVEASPRALPGAACAPPPHTSSSAPAIASDTSVSSPSSSWPVAGAPCYSADANFTQTVAAFSCSALPPSRAPLRSQLRLFALSSHFTTLGADGQRSLFAVLRVAQLRFRIHGVVLSSTGPQATSPTMEIQLAMQLGCLCLVIPHQYRKMYSVASPIPIPTDRDVLLYNRGNDDFDTTMRGAEEGGATGFMPPATPPPPLPSPYSDSDDEGDLMGRDADARTSALEQLFLSLEADLPEQTADVVPPWLPIFADQSDAAADGMGTALVVQRAALKRERGPLAHRVKRLRLDTHSHPSASSTSAAVAASMRRPSGSLMEPFCSFTETTVHAMQPDEPANDALHIEHDSNSLPLIMESQHIGCTQQGPVQLSSDSAVPACLTPPSAMQPEASDETPAETAVPPRPLFQISNSVKYLKSQLLEAIEQLGGVVDLSSSYCRDCNFLVAAEGITERTEKYLGACAAAAYIVPPRYVFDSKRRGYWLTNRVHEYDMSPQRVAAHQPRPPPIFRNWRVVLITCRSAAARGVRAALLAGGCTQVTAFVVDLTAEAPISASARAHVYDEKCAVEGVVEGVCATSVISSAMLASATHILVECSSVTAQGYFQLPDWVPVCVRRAEYASRIFTLELLYFCLCSHPERLFDSEGLLCDEEALTPACRVEPT</sequence>
<dbReference type="PANTHER" id="PTHR46677:SF1">
    <property type="entry name" value="SMC5-SMC6 COMPLEX LOCALIZATION FACTOR PROTEIN 1"/>
    <property type="match status" value="1"/>
</dbReference>
<feature type="region of interest" description="Disordered" evidence="1">
    <location>
        <begin position="384"/>
        <end position="419"/>
    </location>
</feature>
<reference evidence="2 3" key="1">
    <citation type="journal article" date="2015" name="PLoS Pathog.">
        <title>Leptomonas seymouri: Adaptations to the Dixenous Life Cycle Analyzed by Genome Sequencing, Transcriptome Profiling and Co-infection with Leishmania donovani.</title>
        <authorList>
            <person name="Kraeva N."/>
            <person name="Butenko A."/>
            <person name="Hlavacova J."/>
            <person name="Kostygov A."/>
            <person name="Myskova J."/>
            <person name="Grybchuk D."/>
            <person name="Lestinova T."/>
            <person name="Votypka J."/>
            <person name="Volf P."/>
            <person name="Opperdoes F."/>
            <person name="Flegontov P."/>
            <person name="Lukes J."/>
            <person name="Yurchenko V."/>
        </authorList>
    </citation>
    <scope>NUCLEOTIDE SEQUENCE [LARGE SCALE GENOMIC DNA]</scope>
    <source>
        <strain evidence="2 3">ATCC 30220</strain>
    </source>
</reference>
<dbReference type="SUPFAM" id="SSF52113">
    <property type="entry name" value="BRCT domain"/>
    <property type="match status" value="1"/>
</dbReference>
<comment type="caution">
    <text evidence="2">The sequence shown here is derived from an EMBL/GenBank/DDBJ whole genome shotgun (WGS) entry which is preliminary data.</text>
</comment>
<feature type="region of interest" description="Disordered" evidence="1">
    <location>
        <begin position="90"/>
        <end position="112"/>
    </location>
</feature>
<keyword evidence="3" id="KW-1185">Reference proteome</keyword>
<feature type="region of interest" description="Disordered" evidence="1">
    <location>
        <begin position="215"/>
        <end position="235"/>
    </location>
</feature>
<dbReference type="OMA" id="EYDMSPQ"/>
<dbReference type="Gene3D" id="3.40.50.10190">
    <property type="entry name" value="BRCT domain"/>
    <property type="match status" value="1"/>
</dbReference>
<accession>A0A0N0P625</accession>
<dbReference type="PANTHER" id="PTHR46677">
    <property type="entry name" value="SMC5-SMC6 COMPLEX LOCALIZATION FACTOR PROTEIN 1"/>
    <property type="match status" value="1"/>
</dbReference>
<dbReference type="GO" id="GO:0035861">
    <property type="term" value="C:site of double-strand break"/>
    <property type="evidence" value="ECO:0007669"/>
    <property type="project" value="TreeGrafter"/>
</dbReference>
<name>A0A0N0P625_LEPSE</name>
<protein>
    <recommendedName>
        <fullName evidence="4">BRCT domain-containing protein</fullName>
    </recommendedName>
</protein>
<dbReference type="AlphaFoldDB" id="A0A0N0P625"/>